<dbReference type="AlphaFoldDB" id="A0A9X9X8B5"/>
<protein>
    <recommendedName>
        <fullName evidence="2">UPF0235 protein GXW74_05595</fullName>
    </recommendedName>
</protein>
<dbReference type="EMBL" id="JAAEDL010000004">
    <property type="protein sequence ID" value="MBR0679951.1"/>
    <property type="molecule type" value="Genomic_DNA"/>
</dbReference>
<dbReference type="SUPFAM" id="SSF69786">
    <property type="entry name" value="YggU-like"/>
    <property type="match status" value="1"/>
</dbReference>
<comment type="similarity">
    <text evidence="1 2">Belongs to the UPF0235 family.</text>
</comment>
<evidence type="ECO:0000256" key="1">
    <source>
        <dbReference type="ARBA" id="ARBA00010364"/>
    </source>
</evidence>
<dbReference type="PANTHER" id="PTHR13420">
    <property type="entry name" value="UPF0235 PROTEIN C15ORF40"/>
    <property type="match status" value="1"/>
</dbReference>
<dbReference type="HAMAP" id="MF_00634">
    <property type="entry name" value="UPF0235"/>
    <property type="match status" value="1"/>
</dbReference>
<comment type="caution">
    <text evidence="3">The sequence shown here is derived from an EMBL/GenBank/DDBJ whole genome shotgun (WGS) entry which is preliminary data.</text>
</comment>
<organism evidence="3 4">
    <name type="scientific">Neoroseomonas eburnea</name>
    <dbReference type="NCBI Taxonomy" id="1346889"/>
    <lineage>
        <taxon>Bacteria</taxon>
        <taxon>Pseudomonadati</taxon>
        <taxon>Pseudomonadota</taxon>
        <taxon>Alphaproteobacteria</taxon>
        <taxon>Acetobacterales</taxon>
        <taxon>Acetobacteraceae</taxon>
        <taxon>Neoroseomonas</taxon>
    </lineage>
</organism>
<dbReference type="Pfam" id="PF02594">
    <property type="entry name" value="DUF167"/>
    <property type="match status" value="1"/>
</dbReference>
<reference evidence="3" key="2">
    <citation type="journal article" date="2021" name="Syst. Appl. Microbiol.">
        <title>Roseomonas hellenica sp. nov., isolated from roots of wild-growing Alkanna tinctoria.</title>
        <authorList>
            <person name="Rat A."/>
            <person name="Naranjo H.D."/>
            <person name="Lebbe L."/>
            <person name="Cnockaert M."/>
            <person name="Krigas N."/>
            <person name="Grigoriadou K."/>
            <person name="Maloupa E."/>
            <person name="Willems A."/>
        </authorList>
    </citation>
    <scope>NUCLEOTIDE SEQUENCE</scope>
    <source>
        <strain evidence="3">LMG 31228</strain>
    </source>
</reference>
<keyword evidence="4" id="KW-1185">Reference proteome</keyword>
<dbReference type="SMART" id="SM01152">
    <property type="entry name" value="DUF167"/>
    <property type="match status" value="1"/>
</dbReference>
<dbReference type="InterPro" id="IPR036591">
    <property type="entry name" value="YggU-like_sf"/>
</dbReference>
<gene>
    <name evidence="3" type="ORF">GXW74_05595</name>
</gene>
<evidence type="ECO:0000256" key="2">
    <source>
        <dbReference type="HAMAP-Rule" id="MF_00634"/>
    </source>
</evidence>
<accession>A0A9X9X8B5</accession>
<sequence>MVSFWRAESDAVLVRVKVQPKARRRGLGGVKPAADGPRLAIAVAEAPEDGRATRAACEALAGALGVAPSSVALVQGAASREKTLRVAGDPAVLVPKLEALA</sequence>
<reference evidence="3" key="1">
    <citation type="submission" date="2020-01" db="EMBL/GenBank/DDBJ databases">
        <authorList>
            <person name="Rat A."/>
        </authorList>
    </citation>
    <scope>NUCLEOTIDE SEQUENCE</scope>
    <source>
        <strain evidence="3">LMG 31228</strain>
    </source>
</reference>
<dbReference type="GO" id="GO:0005737">
    <property type="term" value="C:cytoplasm"/>
    <property type="evidence" value="ECO:0007669"/>
    <property type="project" value="TreeGrafter"/>
</dbReference>
<name>A0A9X9X8B5_9PROT</name>
<dbReference type="PANTHER" id="PTHR13420:SF7">
    <property type="entry name" value="UPF0235 PROTEIN C15ORF40"/>
    <property type="match status" value="1"/>
</dbReference>
<dbReference type="NCBIfam" id="TIGR00251">
    <property type="entry name" value="DUF167 family protein"/>
    <property type="match status" value="1"/>
</dbReference>
<dbReference type="Gene3D" id="3.30.1200.10">
    <property type="entry name" value="YggU-like"/>
    <property type="match status" value="1"/>
</dbReference>
<dbReference type="Proteomes" id="UP001138709">
    <property type="component" value="Unassembled WGS sequence"/>
</dbReference>
<evidence type="ECO:0000313" key="4">
    <source>
        <dbReference type="Proteomes" id="UP001138709"/>
    </source>
</evidence>
<proteinExistence type="inferred from homology"/>
<evidence type="ECO:0000313" key="3">
    <source>
        <dbReference type="EMBL" id="MBR0679951.1"/>
    </source>
</evidence>
<dbReference type="InterPro" id="IPR003746">
    <property type="entry name" value="DUF167"/>
</dbReference>